<evidence type="ECO:0000256" key="1">
    <source>
        <dbReference type="ARBA" id="ARBA00004651"/>
    </source>
</evidence>
<organism evidence="7 8">
    <name type="scientific">SAR324 cluster bacterium</name>
    <dbReference type="NCBI Taxonomy" id="2024889"/>
    <lineage>
        <taxon>Bacteria</taxon>
        <taxon>Deltaproteobacteria</taxon>
        <taxon>SAR324 cluster</taxon>
    </lineage>
</organism>
<keyword evidence="4 6" id="KW-1133">Transmembrane helix</keyword>
<dbReference type="PANTHER" id="PTHR42682:SF4">
    <property type="entry name" value="NADH-UBIQUINONE_PLASTOQUINONE"/>
    <property type="match status" value="1"/>
</dbReference>
<evidence type="ECO:0000256" key="6">
    <source>
        <dbReference type="SAM" id="Phobius"/>
    </source>
</evidence>
<feature type="non-terminal residue" evidence="7">
    <location>
        <position position="1"/>
    </location>
</feature>
<sequence length="104" mass="11455">MGIPPFGGFFSKYMVMSGGVASTPMYVWLIFLFGAFLTILYLFRVFSMVFLGSPKKSSDTLPKEGGRLMVYCVAALAALSLLSGLLFQFPLEFVESAVMQMLEV</sequence>
<evidence type="ECO:0000256" key="5">
    <source>
        <dbReference type="ARBA" id="ARBA00023136"/>
    </source>
</evidence>
<evidence type="ECO:0000313" key="8">
    <source>
        <dbReference type="Proteomes" id="UP000524246"/>
    </source>
</evidence>
<dbReference type="InterPro" id="IPR052175">
    <property type="entry name" value="ComplexI-like_HydComp"/>
</dbReference>
<dbReference type="GO" id="GO:0005886">
    <property type="term" value="C:plasma membrane"/>
    <property type="evidence" value="ECO:0007669"/>
    <property type="project" value="UniProtKB-SubCell"/>
</dbReference>
<evidence type="ECO:0000256" key="3">
    <source>
        <dbReference type="ARBA" id="ARBA00022692"/>
    </source>
</evidence>
<dbReference type="PANTHER" id="PTHR42682">
    <property type="entry name" value="HYDROGENASE-4 COMPONENT F"/>
    <property type="match status" value="1"/>
</dbReference>
<dbReference type="AlphaFoldDB" id="A0A7X9IKX9"/>
<accession>A0A7X9IKX9</accession>
<protein>
    <submittedName>
        <fullName evidence="7">NADH-quinone oxidoreductase subunit L</fullName>
    </submittedName>
</protein>
<name>A0A7X9IKX9_9DELT</name>
<keyword evidence="5 6" id="KW-0472">Membrane</keyword>
<keyword evidence="2" id="KW-1003">Cell membrane</keyword>
<reference evidence="7 8" key="1">
    <citation type="journal article" date="2020" name="Biotechnol. Biofuels">
        <title>New insights from the biogas microbiome by comprehensive genome-resolved metagenomics of nearly 1600 species originating from multiple anaerobic digesters.</title>
        <authorList>
            <person name="Campanaro S."/>
            <person name="Treu L."/>
            <person name="Rodriguez-R L.M."/>
            <person name="Kovalovszki A."/>
            <person name="Ziels R.M."/>
            <person name="Maus I."/>
            <person name="Zhu X."/>
            <person name="Kougias P.G."/>
            <person name="Basile A."/>
            <person name="Luo G."/>
            <person name="Schluter A."/>
            <person name="Konstantinidis K.T."/>
            <person name="Angelidaki I."/>
        </authorList>
    </citation>
    <scope>NUCLEOTIDE SEQUENCE [LARGE SCALE GENOMIC DNA]</scope>
    <source>
        <strain evidence="7">AS27yjCOA_65</strain>
    </source>
</reference>
<comment type="caution">
    <text evidence="7">The sequence shown here is derived from an EMBL/GenBank/DDBJ whole genome shotgun (WGS) entry which is preliminary data.</text>
</comment>
<dbReference type="Proteomes" id="UP000524246">
    <property type="component" value="Unassembled WGS sequence"/>
</dbReference>
<evidence type="ECO:0000256" key="4">
    <source>
        <dbReference type="ARBA" id="ARBA00022989"/>
    </source>
</evidence>
<keyword evidence="3 6" id="KW-0812">Transmembrane</keyword>
<gene>
    <name evidence="7" type="ORF">GYA55_13530</name>
</gene>
<comment type="subcellular location">
    <subcellularLocation>
        <location evidence="1">Cell membrane</location>
        <topology evidence="1">Multi-pass membrane protein</topology>
    </subcellularLocation>
</comment>
<feature type="transmembrane region" description="Helical" evidence="6">
    <location>
        <begin position="25"/>
        <end position="47"/>
    </location>
</feature>
<evidence type="ECO:0000256" key="2">
    <source>
        <dbReference type="ARBA" id="ARBA00022475"/>
    </source>
</evidence>
<feature type="transmembrane region" description="Helical" evidence="6">
    <location>
        <begin position="68"/>
        <end position="89"/>
    </location>
</feature>
<dbReference type="EMBL" id="JAAZON010000616">
    <property type="protein sequence ID" value="NMC64180.1"/>
    <property type="molecule type" value="Genomic_DNA"/>
</dbReference>
<evidence type="ECO:0000313" key="7">
    <source>
        <dbReference type="EMBL" id="NMC64180.1"/>
    </source>
</evidence>
<proteinExistence type="predicted"/>